<feature type="region of interest" description="Disordered" evidence="1">
    <location>
        <begin position="582"/>
        <end position="601"/>
    </location>
</feature>
<dbReference type="AlphaFoldDB" id="A0AA85IYP2"/>
<evidence type="ECO:0000259" key="2">
    <source>
        <dbReference type="PROSITE" id="PS50106"/>
    </source>
</evidence>
<evidence type="ECO:0000313" key="4">
    <source>
        <dbReference type="WBParaSite" id="TREG1_114050.1"/>
    </source>
</evidence>
<dbReference type="InterPro" id="IPR001478">
    <property type="entry name" value="PDZ"/>
</dbReference>
<dbReference type="Pfam" id="PF00595">
    <property type="entry name" value="PDZ"/>
    <property type="match status" value="1"/>
</dbReference>
<dbReference type="Gene3D" id="2.30.42.10">
    <property type="match status" value="2"/>
</dbReference>
<reference evidence="4" key="2">
    <citation type="submission" date="2023-11" db="UniProtKB">
        <authorList>
            <consortium name="WormBaseParasite"/>
        </authorList>
    </citation>
    <scope>IDENTIFICATION</scope>
</reference>
<proteinExistence type="predicted"/>
<dbReference type="PANTHER" id="PTHR19964:SF96">
    <property type="entry name" value="FERM DOMAIN (PROTEIN4.1-EZRIN-RADIXIN-MOESIN) FAMILY-RELATED"/>
    <property type="match status" value="1"/>
</dbReference>
<name>A0AA85IYP2_TRIRE</name>
<protein>
    <recommendedName>
        <fullName evidence="2">PDZ domain-containing protein</fullName>
    </recommendedName>
</protein>
<dbReference type="SUPFAM" id="SSF50156">
    <property type="entry name" value="PDZ domain-like"/>
    <property type="match status" value="2"/>
</dbReference>
<accession>A0AA85IYP2</accession>
<dbReference type="InterPro" id="IPR036034">
    <property type="entry name" value="PDZ_sf"/>
</dbReference>
<dbReference type="InterPro" id="IPR051342">
    <property type="entry name" value="PDZ_scaffold"/>
</dbReference>
<feature type="compositionally biased region" description="Low complexity" evidence="1">
    <location>
        <begin position="657"/>
        <end position="685"/>
    </location>
</feature>
<dbReference type="CDD" id="cd00136">
    <property type="entry name" value="PDZ_canonical"/>
    <property type="match status" value="1"/>
</dbReference>
<keyword evidence="3" id="KW-1185">Reference proteome</keyword>
<feature type="region of interest" description="Disordered" evidence="1">
    <location>
        <begin position="249"/>
        <end position="287"/>
    </location>
</feature>
<dbReference type="Proteomes" id="UP000050795">
    <property type="component" value="Unassembled WGS sequence"/>
</dbReference>
<reference evidence="3" key="1">
    <citation type="submission" date="2022-06" db="EMBL/GenBank/DDBJ databases">
        <authorList>
            <person name="Berger JAMES D."/>
            <person name="Berger JAMES D."/>
        </authorList>
    </citation>
    <scope>NUCLEOTIDE SEQUENCE [LARGE SCALE GENOMIC DNA]</scope>
</reference>
<evidence type="ECO:0000313" key="3">
    <source>
        <dbReference type="Proteomes" id="UP000050795"/>
    </source>
</evidence>
<feature type="compositionally biased region" description="Low complexity" evidence="1">
    <location>
        <begin position="249"/>
        <end position="265"/>
    </location>
</feature>
<dbReference type="PROSITE" id="PS50106">
    <property type="entry name" value="PDZ"/>
    <property type="match status" value="2"/>
</dbReference>
<organism evidence="3 4">
    <name type="scientific">Trichobilharzia regenti</name>
    <name type="common">Nasal bird schistosome</name>
    <dbReference type="NCBI Taxonomy" id="157069"/>
    <lineage>
        <taxon>Eukaryota</taxon>
        <taxon>Metazoa</taxon>
        <taxon>Spiralia</taxon>
        <taxon>Lophotrochozoa</taxon>
        <taxon>Platyhelminthes</taxon>
        <taxon>Trematoda</taxon>
        <taxon>Digenea</taxon>
        <taxon>Strigeidida</taxon>
        <taxon>Schistosomatoidea</taxon>
        <taxon>Schistosomatidae</taxon>
        <taxon>Trichobilharzia</taxon>
    </lineage>
</organism>
<feature type="domain" description="PDZ" evidence="2">
    <location>
        <begin position="433"/>
        <end position="524"/>
    </location>
</feature>
<dbReference type="WBParaSite" id="TREG1_114050.1">
    <property type="protein sequence ID" value="TREG1_114050.1"/>
    <property type="gene ID" value="TREG1_114050"/>
</dbReference>
<evidence type="ECO:0000256" key="1">
    <source>
        <dbReference type="SAM" id="MobiDB-lite"/>
    </source>
</evidence>
<feature type="domain" description="PDZ" evidence="2">
    <location>
        <begin position="11"/>
        <end position="80"/>
    </location>
</feature>
<dbReference type="PANTHER" id="PTHR19964">
    <property type="entry name" value="MULTIPLE PDZ DOMAIN PROTEIN"/>
    <property type="match status" value="1"/>
</dbReference>
<feature type="region of interest" description="Disordered" evidence="1">
    <location>
        <begin position="645"/>
        <end position="685"/>
    </location>
</feature>
<dbReference type="SMART" id="SM00228">
    <property type="entry name" value="PDZ"/>
    <property type="match status" value="2"/>
</dbReference>
<sequence>MLNTDWTEVEVIELFVDSATHLGFGMCGSKSTGVIVRYITPGGAAELDGRLRLGDHIVCIRDYNVRGYGPDQVATVLRQTITTCLSESMLTSSVILANSPPLDETSTVATTSTATTANTTITTMGNTLSPTFSNASPTNTIFKSDKSSSSPSRIHPCYQLESGETLKSTDHILINPSILIRLIVARPANGDPMELSEIHLKQQSLCQQHQVLGMLTIIPTHQLDQYLELLLQNKLPLVNLYSLNKVNGVNDGDDNNNSNSNNNNNHKARSDEDNEEVANETSEPAEFVDEMVQTRMKANNEKASNSPYHRTAHSDMDELRENEPYSTLQVILNSQNSSESDIEQVNNHLISGKIESDTIDSEYGEHIKSTRRNSSDYHSYILYHSSPTSGVAITAWSSVNQCDLGNIIQQSSLSHVNKNNNNNNNSEQTEIHIVHLIKPKNQSLGLSVVGYIYKNPYNGNKYDRGIFVKSIIPNSISDRCKSIQVNDQIIELNETSLIGLDNVQAVSLLKKANTNITLKLRRYLHGFLHEELKKTGSFVMNTSSQQNLCLKSPENYESDINSDFPQSVQENKLKNYAINSYETSDSSDHSTSSKQHREECPFSVSGFNQSETLYMELTDDLIDSPSTCFNDNESVQEAALIISSEEEEKQREELRKLPSASSLRSSSSLSSSSSDSSSTSSSSILSYNNTTTSLEKYTTKRTCKTFVPNKTMRTNTLTSFKTKVETEVITTKTEPAINNIATGCYGDNNDKNIQEGEEFSKAFYAVEDGNNNNNNLASGINSYTSTDFSSEIQKLDMKRPKEENLCENFKISVNVDHNDTKMVDHPSGIENTELSNVSLSAESK</sequence>
<dbReference type="CDD" id="cd06667">
    <property type="entry name" value="PDZ2_MUPP1-like"/>
    <property type="match status" value="1"/>
</dbReference>